<reference evidence="2" key="1">
    <citation type="submission" date="2023-05" db="EMBL/GenBank/DDBJ databases">
        <authorList>
            <person name="Huff M."/>
        </authorList>
    </citation>
    <scope>NUCLEOTIDE SEQUENCE</scope>
</reference>
<dbReference type="Proteomes" id="UP000834106">
    <property type="component" value="Chromosome 15"/>
</dbReference>
<organism evidence="2 3">
    <name type="scientific">Fraxinus pennsylvanica</name>
    <dbReference type="NCBI Taxonomy" id="56036"/>
    <lineage>
        <taxon>Eukaryota</taxon>
        <taxon>Viridiplantae</taxon>
        <taxon>Streptophyta</taxon>
        <taxon>Embryophyta</taxon>
        <taxon>Tracheophyta</taxon>
        <taxon>Spermatophyta</taxon>
        <taxon>Magnoliopsida</taxon>
        <taxon>eudicotyledons</taxon>
        <taxon>Gunneridae</taxon>
        <taxon>Pentapetalae</taxon>
        <taxon>asterids</taxon>
        <taxon>lamiids</taxon>
        <taxon>Lamiales</taxon>
        <taxon>Oleaceae</taxon>
        <taxon>Oleeae</taxon>
        <taxon>Fraxinus</taxon>
    </lineage>
</organism>
<dbReference type="AlphaFoldDB" id="A0AAD2A0H8"/>
<keyword evidence="1" id="KW-0812">Transmembrane</keyword>
<name>A0AAD2A0H8_9LAMI</name>
<feature type="transmembrane region" description="Helical" evidence="1">
    <location>
        <begin position="164"/>
        <end position="185"/>
    </location>
</feature>
<dbReference type="PANTHER" id="PTHR33868">
    <property type="entry name" value="EXPRESSED PROTEIN"/>
    <property type="match status" value="1"/>
</dbReference>
<keyword evidence="1" id="KW-0472">Membrane</keyword>
<keyword evidence="3" id="KW-1185">Reference proteome</keyword>
<gene>
    <name evidence="2" type="ORF">FPE_LOCUS25081</name>
</gene>
<evidence type="ECO:0000256" key="1">
    <source>
        <dbReference type="SAM" id="Phobius"/>
    </source>
</evidence>
<accession>A0AAD2A0H8</accession>
<dbReference type="PANTHER" id="PTHR33868:SF10">
    <property type="entry name" value="OS08G0483100 PROTEIN"/>
    <property type="match status" value="1"/>
</dbReference>
<dbReference type="EMBL" id="OU503050">
    <property type="protein sequence ID" value="CAI9777651.1"/>
    <property type="molecule type" value="Genomic_DNA"/>
</dbReference>
<evidence type="ECO:0000313" key="3">
    <source>
        <dbReference type="Proteomes" id="UP000834106"/>
    </source>
</evidence>
<protein>
    <submittedName>
        <fullName evidence="2">Uncharacterized protein</fullName>
    </submittedName>
</protein>
<keyword evidence="1" id="KW-1133">Transmembrane helix</keyword>
<sequence length="186" mass="20880">MAGWLPANQKSKITNMDVGFTFSYKSGLDLIQNCDLPPPIKLFAGPVNKICNMAGQEVVENEVGMSKDSEDGKLEILKALRLSQTRAREAERKCSVLLKERDAISNLLLDESLRLFAYRQWLRLLEFQISKLERERRTEGVKSDSNRVPRWEDYGEGSSSMKQYAAVAFCLAIAGMGLAIGCSHIF</sequence>
<evidence type="ECO:0000313" key="2">
    <source>
        <dbReference type="EMBL" id="CAI9777651.1"/>
    </source>
</evidence>
<proteinExistence type="predicted"/>